<dbReference type="Proteomes" id="UP001652620">
    <property type="component" value="Chromosome 1"/>
</dbReference>
<dbReference type="InterPro" id="IPR032071">
    <property type="entry name" value="DUF4806"/>
</dbReference>
<feature type="region of interest" description="Disordered" evidence="1">
    <location>
        <begin position="64"/>
        <end position="108"/>
    </location>
</feature>
<sequence>MNKRTFSNLLSKEKASFNASVAKFRKLNESSNISKSDNIPSQSRTAGSKFFFCDVSDNCKETSNFETEEELEYGSDSDREFLPESPSSDTIDAKQRGGGENSKPNKNANTAMVLQQILDTLDRMESRQEEIISRLSAVENALIEKMPERAEVQAQSQLLREFKVLSVKTHRSVSRITGDVMSDEELLLHSLLPMSSEETVLKVEEHLTHKAYVDAMAAIILNLKSTKKSIENVLRSLFSDKLIWMYNCDGKAGKKPLSNLKTVDLTFAAFPSMNIHKTSVIRRYVSLSHNRHKHFRRYMENALTEKMPERAEVQAQSQLLRECSEKTPRSVSPITGDVVGEEQLNVENSLTEKMPERAEVQAQSQLLRECKVPSVKTHRSVSRITGDVVGEEQPNVENALTEKMPERAEAQARSQLLRECKEPSVKTHRSVSRITGDVVGEEQLNVGNSLTEKMPERAEAQARSQLLRGCKVPSVKTHRSVSRITGEVVGEEQPNVENALTEKMPERAEVQAQSQLLRECKVLGEEQLLLQSMLPLSSEETVLKVEEHLTHKAHADAMATIILNLKSIKGSIEMVLRSLFSDELIWMYNCDGTAGKRPLIKLKTVDLTFAAFASKDKDIDKTSVIRRYVTLSHNRYKHIRRSIRRNNVFFDLSD</sequence>
<keyword evidence="3" id="KW-1185">Reference proteome</keyword>
<dbReference type="RefSeq" id="XP_049307695.1">
    <property type="nucleotide sequence ID" value="XM_049451738.1"/>
</dbReference>
<reference evidence="3 4" key="1">
    <citation type="submission" date="2025-05" db="UniProtKB">
        <authorList>
            <consortium name="RefSeq"/>
        </authorList>
    </citation>
    <scope>NUCLEOTIDE SEQUENCE [LARGE SCALE GENOMIC DNA]</scope>
    <source>
        <tissue evidence="4 5">Adult</tissue>
    </source>
</reference>
<protein>
    <submittedName>
        <fullName evidence="4 5">Uncharacterized protein LOC109580004 isoform X1</fullName>
    </submittedName>
</protein>
<feature type="domain" description="DUF4806" evidence="2">
    <location>
        <begin position="534"/>
        <end position="604"/>
    </location>
</feature>
<dbReference type="RefSeq" id="XP_049307691.1">
    <property type="nucleotide sequence ID" value="XM_049451734.1"/>
</dbReference>
<feature type="domain" description="DUF4806" evidence="2">
    <location>
        <begin position="192"/>
        <end position="263"/>
    </location>
</feature>
<name>A0ABM3JEP3_BACDO</name>
<evidence type="ECO:0000256" key="1">
    <source>
        <dbReference type="SAM" id="MobiDB-lite"/>
    </source>
</evidence>
<dbReference type="RefSeq" id="XP_049307701.1">
    <property type="nucleotide sequence ID" value="XM_049451744.1"/>
</dbReference>
<gene>
    <name evidence="4 5 6" type="primary">LOC109580004</name>
</gene>
<accession>A0ABM3JEP3</accession>
<evidence type="ECO:0000313" key="5">
    <source>
        <dbReference type="RefSeq" id="XP_049307695.1"/>
    </source>
</evidence>
<evidence type="ECO:0000259" key="2">
    <source>
        <dbReference type="Pfam" id="PF16064"/>
    </source>
</evidence>
<evidence type="ECO:0000313" key="6">
    <source>
        <dbReference type="RefSeq" id="XP_049307701.1"/>
    </source>
</evidence>
<dbReference type="GeneID" id="109580004"/>
<proteinExistence type="predicted"/>
<feature type="compositionally biased region" description="Acidic residues" evidence="1">
    <location>
        <begin position="66"/>
        <end position="75"/>
    </location>
</feature>
<organism evidence="3 5">
    <name type="scientific">Bactrocera dorsalis</name>
    <name type="common">Oriental fruit fly</name>
    <name type="synonym">Dacus dorsalis</name>
    <dbReference type="NCBI Taxonomy" id="27457"/>
    <lineage>
        <taxon>Eukaryota</taxon>
        <taxon>Metazoa</taxon>
        <taxon>Ecdysozoa</taxon>
        <taxon>Arthropoda</taxon>
        <taxon>Hexapoda</taxon>
        <taxon>Insecta</taxon>
        <taxon>Pterygota</taxon>
        <taxon>Neoptera</taxon>
        <taxon>Endopterygota</taxon>
        <taxon>Diptera</taxon>
        <taxon>Brachycera</taxon>
        <taxon>Muscomorpha</taxon>
        <taxon>Tephritoidea</taxon>
        <taxon>Tephritidae</taxon>
        <taxon>Bactrocera</taxon>
        <taxon>Bactrocera</taxon>
    </lineage>
</organism>
<dbReference type="Pfam" id="PF16064">
    <property type="entry name" value="DUF4806"/>
    <property type="match status" value="2"/>
</dbReference>
<evidence type="ECO:0000313" key="3">
    <source>
        <dbReference type="Proteomes" id="UP001652620"/>
    </source>
</evidence>
<evidence type="ECO:0000313" key="4">
    <source>
        <dbReference type="RefSeq" id="XP_049307691.1"/>
    </source>
</evidence>